<dbReference type="GO" id="GO:0007165">
    <property type="term" value="P:signal transduction"/>
    <property type="evidence" value="ECO:0007669"/>
    <property type="project" value="UniProtKB-KW"/>
</dbReference>
<gene>
    <name evidence="8" type="ORF">Y88_3284</name>
</gene>
<feature type="domain" description="HAMP" evidence="7">
    <location>
        <begin position="212"/>
        <end position="265"/>
    </location>
</feature>
<keyword evidence="5" id="KW-0812">Transmembrane</keyword>
<dbReference type="Pfam" id="PF00015">
    <property type="entry name" value="MCPsignal"/>
    <property type="match status" value="1"/>
</dbReference>
<protein>
    <submittedName>
        <fullName evidence="8">Methyl-accepting chemotaxis sensory transducer</fullName>
    </submittedName>
</protein>
<dbReference type="SUPFAM" id="SSF58104">
    <property type="entry name" value="Methyl-accepting chemotaxis protein (MCP) signaling domain"/>
    <property type="match status" value="1"/>
</dbReference>
<evidence type="ECO:0000259" key="7">
    <source>
        <dbReference type="PROSITE" id="PS50885"/>
    </source>
</evidence>
<organism evidence="8 9">
    <name type="scientific">Novosphingobium nitrogenifigens DSM 19370</name>
    <dbReference type="NCBI Taxonomy" id="983920"/>
    <lineage>
        <taxon>Bacteria</taxon>
        <taxon>Pseudomonadati</taxon>
        <taxon>Pseudomonadota</taxon>
        <taxon>Alphaproteobacteria</taxon>
        <taxon>Sphingomonadales</taxon>
        <taxon>Sphingomonadaceae</taxon>
        <taxon>Novosphingobium</taxon>
    </lineage>
</organism>
<dbReference type="RefSeq" id="WP_008070593.1">
    <property type="nucleotide sequence ID" value="NZ_AQWK01000007.1"/>
</dbReference>
<dbReference type="Gene3D" id="1.10.287.950">
    <property type="entry name" value="Methyl-accepting chemotaxis protein"/>
    <property type="match status" value="1"/>
</dbReference>
<comment type="subcellular location">
    <subcellularLocation>
        <location evidence="1">Membrane</location>
    </subcellularLocation>
</comment>
<dbReference type="PROSITE" id="PS50111">
    <property type="entry name" value="CHEMOTAXIS_TRANSDUC_2"/>
    <property type="match status" value="1"/>
</dbReference>
<dbReference type="eggNOG" id="COG0840">
    <property type="taxonomic scope" value="Bacteria"/>
</dbReference>
<reference evidence="8 9" key="1">
    <citation type="journal article" date="2012" name="J. Bacteriol.">
        <title>Draft Genome Sequence of Novosphingobium nitrogenifigens Y88T.</title>
        <authorList>
            <person name="Strabala T.J."/>
            <person name="Macdonald L."/>
            <person name="Liu V."/>
            <person name="Smit A.M."/>
        </authorList>
    </citation>
    <scope>NUCLEOTIDE SEQUENCE [LARGE SCALE GENOMIC DNA]</scope>
    <source>
        <strain evidence="8 9">DSM 19370</strain>
    </source>
</reference>
<dbReference type="Pfam" id="PF12729">
    <property type="entry name" value="4HB_MCP_1"/>
    <property type="match status" value="1"/>
</dbReference>
<feature type="transmembrane region" description="Helical" evidence="5">
    <location>
        <begin position="188"/>
        <end position="209"/>
    </location>
</feature>
<dbReference type="InterPro" id="IPR024478">
    <property type="entry name" value="HlyB_4HB_MCP"/>
</dbReference>
<dbReference type="STRING" id="983920.Y88_3284"/>
<evidence type="ECO:0000313" key="8">
    <source>
        <dbReference type="EMBL" id="EGD57954.1"/>
    </source>
</evidence>
<dbReference type="CDD" id="cd11386">
    <property type="entry name" value="MCP_signal"/>
    <property type="match status" value="1"/>
</dbReference>
<dbReference type="CDD" id="cd06225">
    <property type="entry name" value="HAMP"/>
    <property type="match status" value="1"/>
</dbReference>
<evidence type="ECO:0000259" key="6">
    <source>
        <dbReference type="PROSITE" id="PS50111"/>
    </source>
</evidence>
<dbReference type="PANTHER" id="PTHR43531">
    <property type="entry name" value="PROTEIN ICFG"/>
    <property type="match status" value="1"/>
</dbReference>
<proteinExistence type="inferred from homology"/>
<dbReference type="EMBL" id="AEWJ01000051">
    <property type="protein sequence ID" value="EGD57954.1"/>
    <property type="molecule type" value="Genomic_DNA"/>
</dbReference>
<dbReference type="InParanoid" id="F1ZBX0"/>
<evidence type="ECO:0000313" key="9">
    <source>
        <dbReference type="Proteomes" id="UP000004728"/>
    </source>
</evidence>
<dbReference type="InterPro" id="IPR004089">
    <property type="entry name" value="MCPsignal_dom"/>
</dbReference>
<evidence type="ECO:0000256" key="4">
    <source>
        <dbReference type="PROSITE-ProRule" id="PRU00284"/>
    </source>
</evidence>
<comment type="similarity">
    <text evidence="3">Belongs to the methyl-accepting chemotaxis (MCP) protein family.</text>
</comment>
<keyword evidence="2" id="KW-0145">Chemotaxis</keyword>
<dbReference type="FunFam" id="1.10.287.950:FF:000001">
    <property type="entry name" value="Methyl-accepting chemotaxis sensory transducer"/>
    <property type="match status" value="1"/>
</dbReference>
<name>F1ZBX0_9SPHN</name>
<dbReference type="InterPro" id="IPR051310">
    <property type="entry name" value="MCP_chemotaxis"/>
</dbReference>
<dbReference type="Proteomes" id="UP000004728">
    <property type="component" value="Unassembled WGS sequence"/>
</dbReference>
<dbReference type="Pfam" id="PF00672">
    <property type="entry name" value="HAMP"/>
    <property type="match status" value="1"/>
</dbReference>
<accession>F1ZBX0</accession>
<dbReference type="SMART" id="SM00304">
    <property type="entry name" value="HAMP"/>
    <property type="match status" value="2"/>
</dbReference>
<evidence type="ECO:0000256" key="5">
    <source>
        <dbReference type="SAM" id="Phobius"/>
    </source>
</evidence>
<dbReference type="AlphaFoldDB" id="F1ZBX0"/>
<evidence type="ECO:0000256" key="3">
    <source>
        <dbReference type="ARBA" id="ARBA00029447"/>
    </source>
</evidence>
<dbReference type="InterPro" id="IPR003660">
    <property type="entry name" value="HAMP_dom"/>
</dbReference>
<dbReference type="PROSITE" id="PS50885">
    <property type="entry name" value="HAMP"/>
    <property type="match status" value="2"/>
</dbReference>
<keyword evidence="9" id="KW-1185">Reference proteome</keyword>
<dbReference type="OrthoDB" id="5292010at2"/>
<dbReference type="Gene3D" id="6.10.340.10">
    <property type="match status" value="1"/>
</dbReference>
<dbReference type="PANTHER" id="PTHR43531:SF11">
    <property type="entry name" value="METHYL-ACCEPTING CHEMOTAXIS PROTEIN 3"/>
    <property type="match status" value="1"/>
</dbReference>
<evidence type="ECO:0000256" key="2">
    <source>
        <dbReference type="ARBA" id="ARBA00022500"/>
    </source>
</evidence>
<comment type="caution">
    <text evidence="8">The sequence shown here is derived from an EMBL/GenBank/DDBJ whole genome shotgun (WGS) entry which is preliminary data.</text>
</comment>
<dbReference type="SMART" id="SM00283">
    <property type="entry name" value="MA"/>
    <property type="match status" value="1"/>
</dbReference>
<dbReference type="GO" id="GO:0016020">
    <property type="term" value="C:membrane"/>
    <property type="evidence" value="ECO:0007669"/>
    <property type="project" value="UniProtKB-SubCell"/>
</dbReference>
<keyword evidence="4" id="KW-0807">Transducer</keyword>
<keyword evidence="5" id="KW-1133">Transmembrane helix</keyword>
<dbReference type="FunCoup" id="F1ZBX0">
    <property type="interactions" value="254"/>
</dbReference>
<feature type="domain" description="HAMP" evidence="7">
    <location>
        <begin position="273"/>
        <end position="325"/>
    </location>
</feature>
<dbReference type="GO" id="GO:0006935">
    <property type="term" value="P:chemotaxis"/>
    <property type="evidence" value="ECO:0007669"/>
    <property type="project" value="UniProtKB-KW"/>
</dbReference>
<keyword evidence="5" id="KW-0472">Membrane</keyword>
<feature type="domain" description="Methyl-accepting transducer" evidence="6">
    <location>
        <begin position="330"/>
        <end position="559"/>
    </location>
</feature>
<dbReference type="SUPFAM" id="SSF158472">
    <property type="entry name" value="HAMP domain-like"/>
    <property type="match status" value="1"/>
</dbReference>
<sequence>MAFLGSLKIATISLAGTLVIAATGLAGTFIPSMAALEASNSLDMLKGNAMPSVRSFSVLAIAIGNARVSTYKVTQPLSPQEAAAAQQDYVDRVATVDKLIADYAPLVSDDHEAQQYSTLKATWGQWKEKVGEAVRIAATDKFAGAEYLSHDAKPLGLEMQKRVQEELDYNVLLANNKIDEGAHAVSEAVRLAIITGGLSILLALAIVALMRNRVTGPLNGIARAMGDMAAGNLDREVPHTDLTDEVGAISNALVEIKRSVAERAAASAETEMAAQRRIVSALGNGLSALKAGRLTHVIHEDFPGEYRVLREDFNAALLALRDIIGDVNQASDSVRTGAHEISSAANDLARRTEAQAASLEETAGAVRSLTEAVAETAQSAGEAEGIAHNASTSAENGAEVMTKAVHAINQIAESTKKTSEIVALIEGIAFQTNLLALNAGVEAARAGEAGKGFAVVANEVRALAQRSAEAVKDINAIIGTSNRDVADGVSMIAETQTALDRIRECNTELTALINTIARASHEQSSAISQVNGRISDMDRMTQQNAALVEESTAAAHSLANQANGLGSLVSRFDIGSGGGTRHLSRAA</sequence>
<dbReference type="HOGENOM" id="CLU_000445_107_20_5"/>
<evidence type="ECO:0000256" key="1">
    <source>
        <dbReference type="ARBA" id="ARBA00004370"/>
    </source>
</evidence>